<gene>
    <name evidence="1" type="ORF">METZ01_LOCUS55565</name>
</gene>
<accession>A0A381SHA9</accession>
<dbReference type="AlphaFoldDB" id="A0A381SHA9"/>
<evidence type="ECO:0000313" key="1">
    <source>
        <dbReference type="EMBL" id="SVA02711.1"/>
    </source>
</evidence>
<protein>
    <submittedName>
        <fullName evidence="1">Uncharacterized protein</fullName>
    </submittedName>
</protein>
<organism evidence="1">
    <name type="scientific">marine metagenome</name>
    <dbReference type="NCBI Taxonomy" id="408172"/>
    <lineage>
        <taxon>unclassified sequences</taxon>
        <taxon>metagenomes</taxon>
        <taxon>ecological metagenomes</taxon>
    </lineage>
</organism>
<reference evidence="1" key="1">
    <citation type="submission" date="2018-05" db="EMBL/GenBank/DDBJ databases">
        <authorList>
            <person name="Lanie J.A."/>
            <person name="Ng W.-L."/>
            <person name="Kazmierczak K.M."/>
            <person name="Andrzejewski T.M."/>
            <person name="Davidsen T.M."/>
            <person name="Wayne K.J."/>
            <person name="Tettelin H."/>
            <person name="Glass J.I."/>
            <person name="Rusch D."/>
            <person name="Podicherti R."/>
            <person name="Tsui H.-C.T."/>
            <person name="Winkler M.E."/>
        </authorList>
    </citation>
    <scope>NUCLEOTIDE SEQUENCE</scope>
</reference>
<dbReference type="EMBL" id="UINC01003031">
    <property type="protein sequence ID" value="SVA02711.1"/>
    <property type="molecule type" value="Genomic_DNA"/>
</dbReference>
<name>A0A381SHA9_9ZZZZ</name>
<sequence length="150" mass="17286">MCAYAVSSAQACVDCDLNKKEFEKTAEVMEIEWHNPDGTVQRSTKVVDGSQKILYDNVKPVTKNDTDQFCYIKVIIKQESNGNISKEEKLYCSDGSSGVGDTPSYWELFAQFYYRDVATPEYCRYYSRKNHAFKSYGKVCLNEYGEWKVK</sequence>
<proteinExistence type="predicted"/>